<reference evidence="4" key="1">
    <citation type="submission" date="2020-05" db="EMBL/GenBank/DDBJ databases">
        <authorList>
            <person name="Chiriac C."/>
            <person name="Salcher M."/>
            <person name="Ghai R."/>
            <person name="Kavagutti S V."/>
        </authorList>
    </citation>
    <scope>NUCLEOTIDE SEQUENCE</scope>
</reference>
<dbReference type="PROSITE" id="PS00380">
    <property type="entry name" value="RHODANESE_1"/>
    <property type="match status" value="1"/>
</dbReference>
<evidence type="ECO:0000313" key="4">
    <source>
        <dbReference type="EMBL" id="CAB4613160.1"/>
    </source>
</evidence>
<dbReference type="Gene3D" id="3.40.250.10">
    <property type="entry name" value="Rhodanese-like domain"/>
    <property type="match status" value="2"/>
</dbReference>
<dbReference type="PANTHER" id="PTHR11364">
    <property type="entry name" value="THIOSULFATE SULFERTANSFERASE"/>
    <property type="match status" value="1"/>
</dbReference>
<name>A0A6J6HJ44_9ZZZZ</name>
<protein>
    <submittedName>
        <fullName evidence="4">Unannotated protein</fullName>
    </submittedName>
</protein>
<dbReference type="InterPro" id="IPR001763">
    <property type="entry name" value="Rhodanese-like_dom"/>
</dbReference>
<gene>
    <name evidence="4" type="ORF">UFOPK1939_00007</name>
</gene>
<accession>A0A6J6HJ44</accession>
<keyword evidence="1" id="KW-0808">Transferase</keyword>
<evidence type="ECO:0000256" key="2">
    <source>
        <dbReference type="ARBA" id="ARBA00022737"/>
    </source>
</evidence>
<dbReference type="PANTHER" id="PTHR11364:SF27">
    <property type="entry name" value="SULFURTRANSFERASE"/>
    <property type="match status" value="1"/>
</dbReference>
<dbReference type="Pfam" id="PF00581">
    <property type="entry name" value="Rhodanese"/>
    <property type="match status" value="2"/>
</dbReference>
<dbReference type="EMBL" id="CAEZVF010000001">
    <property type="protein sequence ID" value="CAB4613160.1"/>
    <property type="molecule type" value="Genomic_DNA"/>
</dbReference>
<evidence type="ECO:0000256" key="1">
    <source>
        <dbReference type="ARBA" id="ARBA00022679"/>
    </source>
</evidence>
<keyword evidence="2" id="KW-0677">Repeat</keyword>
<dbReference type="CDD" id="cd01448">
    <property type="entry name" value="TST_Repeat_1"/>
    <property type="match status" value="1"/>
</dbReference>
<dbReference type="InterPro" id="IPR036873">
    <property type="entry name" value="Rhodanese-like_dom_sf"/>
</dbReference>
<dbReference type="PROSITE" id="PS50206">
    <property type="entry name" value="RHODANESE_3"/>
    <property type="match status" value="2"/>
</dbReference>
<dbReference type="SUPFAM" id="SSF52821">
    <property type="entry name" value="Rhodanese/Cell cycle control phosphatase"/>
    <property type="match status" value="2"/>
</dbReference>
<dbReference type="AlphaFoldDB" id="A0A6J6HJ44"/>
<dbReference type="SMART" id="SM00450">
    <property type="entry name" value="RHOD"/>
    <property type="match status" value="2"/>
</dbReference>
<organism evidence="4">
    <name type="scientific">freshwater metagenome</name>
    <dbReference type="NCBI Taxonomy" id="449393"/>
    <lineage>
        <taxon>unclassified sequences</taxon>
        <taxon>metagenomes</taxon>
        <taxon>ecological metagenomes</taxon>
    </lineage>
</organism>
<evidence type="ECO:0000259" key="3">
    <source>
        <dbReference type="PROSITE" id="PS50206"/>
    </source>
</evidence>
<dbReference type="InterPro" id="IPR001307">
    <property type="entry name" value="Thiosulphate_STrfase_CS"/>
</dbReference>
<proteinExistence type="predicted"/>
<sequence length="288" mass="30609">MSAQSVSIADLSVLMDDPSVVIVDATVELAKPETDGDWRGLTGRVQFEAAHVPGAQFFDLLEDLTQGSSNFHFAQPRPEVLAAAMARIGIGSESTVVVYDNHGRMWATRVWLMLRAIGFDRVLVLDGGVQQWATAGGAVETGLPATLDPVTAFQPAPRASIFVDKAYVEAVVVGDVDATLVCSLGADVFAGEGITRYSRRGHIPGSINIPASLVLNDSGRFLSSVDVARQLDQLLSIPGEIVLYCGGAISASLLAFGLVQAGREDFRVYDGSLEEWSADLALPMVVMT</sequence>
<dbReference type="GO" id="GO:0004792">
    <property type="term" value="F:thiosulfate-cyanide sulfurtransferase activity"/>
    <property type="evidence" value="ECO:0007669"/>
    <property type="project" value="InterPro"/>
</dbReference>
<dbReference type="InterPro" id="IPR045078">
    <property type="entry name" value="TST/MPST-like"/>
</dbReference>
<feature type="domain" description="Rhodanese" evidence="3">
    <location>
        <begin position="44"/>
        <end position="141"/>
    </location>
</feature>
<feature type="domain" description="Rhodanese" evidence="3">
    <location>
        <begin position="199"/>
        <end position="285"/>
    </location>
</feature>